<evidence type="ECO:0008006" key="4">
    <source>
        <dbReference type="Google" id="ProtNLM"/>
    </source>
</evidence>
<dbReference type="InterPro" id="IPR022562">
    <property type="entry name" value="DUF3466"/>
</dbReference>
<organism evidence="2 3">
    <name type="scientific">Marisediminitalea aggregata</name>
    <dbReference type="NCBI Taxonomy" id="634436"/>
    <lineage>
        <taxon>Bacteria</taxon>
        <taxon>Pseudomonadati</taxon>
        <taxon>Pseudomonadota</taxon>
        <taxon>Gammaproteobacteria</taxon>
        <taxon>Alteromonadales</taxon>
        <taxon>Alteromonadaceae</taxon>
        <taxon>Marisediminitalea</taxon>
    </lineage>
</organism>
<proteinExistence type="predicted"/>
<evidence type="ECO:0000313" key="2">
    <source>
        <dbReference type="EMBL" id="SHH04292.1"/>
    </source>
</evidence>
<evidence type="ECO:0000313" key="3">
    <source>
        <dbReference type="Proteomes" id="UP000184520"/>
    </source>
</evidence>
<reference evidence="3" key="1">
    <citation type="submission" date="2016-11" db="EMBL/GenBank/DDBJ databases">
        <authorList>
            <person name="Varghese N."/>
            <person name="Submissions S."/>
        </authorList>
    </citation>
    <scope>NUCLEOTIDE SEQUENCE [LARGE SCALE GENOMIC DNA]</scope>
    <source>
        <strain evidence="3">CGMCC 1.8995</strain>
    </source>
</reference>
<dbReference type="STRING" id="634436.SAMN05216361_3566"/>
<gene>
    <name evidence="2" type="ORF">SAMN05216361_3566</name>
</gene>
<keyword evidence="1" id="KW-0732">Signal</keyword>
<protein>
    <recommendedName>
        <fullName evidence="4">GlyGly-CTERM domain-containing protein</fullName>
    </recommendedName>
</protein>
<dbReference type="Proteomes" id="UP000184520">
    <property type="component" value="Unassembled WGS sequence"/>
</dbReference>
<evidence type="ECO:0000256" key="1">
    <source>
        <dbReference type="SAM" id="SignalP"/>
    </source>
</evidence>
<dbReference type="Pfam" id="PF11949">
    <property type="entry name" value="DUF3466"/>
    <property type="match status" value="1"/>
</dbReference>
<accession>A0A1M5PRC0</accession>
<dbReference type="RefSeq" id="WP_073324536.1">
    <property type="nucleotide sequence ID" value="NZ_FQWD01000006.1"/>
</dbReference>
<keyword evidence="3" id="KW-1185">Reference proteome</keyword>
<name>A0A1M5PRC0_9ALTE</name>
<dbReference type="AlphaFoldDB" id="A0A1M5PRC0"/>
<dbReference type="OrthoDB" id="6219137at2"/>
<sequence>MKLKQLTSAVILATTGMSATAATYTLTPTPAQDLSFANYAQSIDNSGTLVINTSVEYNPPIDLSLFDFENELFTAQFEDPDAVEQGVFSNVDYNILYSYVLQVRQSSILGQKLETLRSYQTDMVGLDLIPGFDVYSEDFDDYSRSSLSLIRDSLNGDFFVGTGNGAFFELDYTNEDGTDYTFIINALPKQAIVQVNGEAKFLPASTTEPLGGFGEAFAINNQLQVAGYSSTVFSDDYITAAENCDDDEERGDIPVEVCQYNLISNETTLNSVAQTRATIWELDTQGDVVNTQTYGMVFTPEEDDSSRFVYYSKANDINDQGIAVGESSTGEAVVYTIPGGNAGRYQGVVATAFMDGEVVELLPRDENLQSSANAINNDGWVVGNVRRENNGVAREQMFAYNIESGESIYPDGFFATSAVNPRAINNNGIIVGEGEYDASVQTDRQLRAFMYDINVGEFIDLNTLLPCDQQEQYTLVTANDINDDNEIIANAMYLSPQVYVNGEEVLDNAGNTNDVTRVIAVKLTPTGAQNVEDCDASNEDNYERKGASLPLSGLLTLGVFALFRRCVRRAK</sequence>
<dbReference type="EMBL" id="FQWD01000006">
    <property type="protein sequence ID" value="SHH04292.1"/>
    <property type="molecule type" value="Genomic_DNA"/>
</dbReference>
<feature type="chain" id="PRO_5012431975" description="GlyGly-CTERM domain-containing protein" evidence="1">
    <location>
        <begin position="22"/>
        <end position="571"/>
    </location>
</feature>
<feature type="signal peptide" evidence="1">
    <location>
        <begin position="1"/>
        <end position="21"/>
    </location>
</feature>